<reference evidence="2 3" key="1">
    <citation type="submission" date="2016-04" db="EMBL/GenBank/DDBJ databases">
        <title>A degradative enzymes factory behind the ericoid mycorrhizal symbiosis.</title>
        <authorList>
            <consortium name="DOE Joint Genome Institute"/>
            <person name="Martino E."/>
            <person name="Morin E."/>
            <person name="Grelet G."/>
            <person name="Kuo A."/>
            <person name="Kohler A."/>
            <person name="Daghino S."/>
            <person name="Barry K."/>
            <person name="Choi C."/>
            <person name="Cichocki N."/>
            <person name="Clum A."/>
            <person name="Copeland A."/>
            <person name="Hainaut M."/>
            <person name="Haridas S."/>
            <person name="Labutti K."/>
            <person name="Lindquist E."/>
            <person name="Lipzen A."/>
            <person name="Khouja H.-R."/>
            <person name="Murat C."/>
            <person name="Ohm R."/>
            <person name="Olson A."/>
            <person name="Spatafora J."/>
            <person name="Veneault-Fourrey C."/>
            <person name="Henrissat B."/>
            <person name="Grigoriev I."/>
            <person name="Martin F."/>
            <person name="Perotto S."/>
        </authorList>
    </citation>
    <scope>NUCLEOTIDE SEQUENCE [LARGE SCALE GENOMIC DNA]</scope>
    <source>
        <strain evidence="2 3">E</strain>
    </source>
</reference>
<evidence type="ECO:0000313" key="2">
    <source>
        <dbReference type="EMBL" id="PMD49435.1"/>
    </source>
</evidence>
<organism evidence="2 3">
    <name type="scientific">Hyaloscypha bicolor E</name>
    <dbReference type="NCBI Taxonomy" id="1095630"/>
    <lineage>
        <taxon>Eukaryota</taxon>
        <taxon>Fungi</taxon>
        <taxon>Dikarya</taxon>
        <taxon>Ascomycota</taxon>
        <taxon>Pezizomycotina</taxon>
        <taxon>Leotiomycetes</taxon>
        <taxon>Helotiales</taxon>
        <taxon>Hyaloscyphaceae</taxon>
        <taxon>Hyaloscypha</taxon>
        <taxon>Hyaloscypha bicolor</taxon>
    </lineage>
</organism>
<dbReference type="RefSeq" id="XP_024726339.1">
    <property type="nucleotide sequence ID" value="XM_024887703.1"/>
</dbReference>
<dbReference type="AlphaFoldDB" id="A0A2J6SF86"/>
<dbReference type="EMBL" id="KZ613921">
    <property type="protein sequence ID" value="PMD49435.1"/>
    <property type="molecule type" value="Genomic_DNA"/>
</dbReference>
<feature type="signal peptide" evidence="1">
    <location>
        <begin position="1"/>
        <end position="22"/>
    </location>
</feature>
<proteinExistence type="predicted"/>
<evidence type="ECO:0000313" key="3">
    <source>
        <dbReference type="Proteomes" id="UP000235371"/>
    </source>
</evidence>
<name>A0A2J6SF86_9HELO</name>
<evidence type="ECO:0000256" key="1">
    <source>
        <dbReference type="SAM" id="SignalP"/>
    </source>
</evidence>
<dbReference type="Proteomes" id="UP000235371">
    <property type="component" value="Unassembled WGS sequence"/>
</dbReference>
<dbReference type="OrthoDB" id="3491096at2759"/>
<dbReference type="GeneID" id="36595779"/>
<protein>
    <recommendedName>
        <fullName evidence="4">AA1-like domain-containing protein</fullName>
    </recommendedName>
</protein>
<keyword evidence="1" id="KW-0732">Signal</keyword>
<feature type="chain" id="PRO_5014410364" description="AA1-like domain-containing protein" evidence="1">
    <location>
        <begin position="23"/>
        <end position="146"/>
    </location>
</feature>
<sequence>MVSFAALISAISMALLATTISAAPAITEERDWPPPTSSVLDFTLYKETSLGNEGKCWGNVPGGDLHVAPTDLVSFDGTTKSTACNKADFYVAHINTAHPGYNCNVYVYDDDNCLNNIGWYEPSSPCENLYSSYGRVEFNSWKVTCT</sequence>
<accession>A0A2J6SF86</accession>
<keyword evidence="3" id="KW-1185">Reference proteome</keyword>
<gene>
    <name evidence="2" type="ORF">K444DRAFT_671045</name>
</gene>
<dbReference type="InParanoid" id="A0A2J6SF86"/>
<evidence type="ECO:0008006" key="4">
    <source>
        <dbReference type="Google" id="ProtNLM"/>
    </source>
</evidence>